<dbReference type="InterPro" id="IPR006629">
    <property type="entry name" value="LITAF"/>
</dbReference>
<dbReference type="PROSITE" id="PS51837">
    <property type="entry name" value="LITAF"/>
    <property type="match status" value="1"/>
</dbReference>
<feature type="domain" description="LITAF" evidence="10">
    <location>
        <begin position="42"/>
        <end position="127"/>
    </location>
</feature>
<dbReference type="EMBL" id="NIVC01000732">
    <property type="protein sequence ID" value="PAA77629.1"/>
    <property type="molecule type" value="Genomic_DNA"/>
</dbReference>
<protein>
    <recommendedName>
        <fullName evidence="10">LITAF domain-containing protein</fullName>
    </recommendedName>
</protein>
<keyword evidence="7 9" id="KW-0472">Membrane</keyword>
<name>A0A267FX97_9PLAT</name>
<proteinExistence type="inferred from homology"/>
<evidence type="ECO:0000256" key="4">
    <source>
        <dbReference type="ARBA" id="ARBA00005975"/>
    </source>
</evidence>
<keyword evidence="12" id="KW-1185">Reference proteome</keyword>
<evidence type="ECO:0000313" key="11">
    <source>
        <dbReference type="EMBL" id="PAA77629.1"/>
    </source>
</evidence>
<feature type="compositionally biased region" description="Pro residues" evidence="8">
    <location>
        <begin position="28"/>
        <end position="40"/>
    </location>
</feature>
<evidence type="ECO:0000256" key="9">
    <source>
        <dbReference type="SAM" id="Phobius"/>
    </source>
</evidence>
<feature type="transmembrane region" description="Helical" evidence="9">
    <location>
        <begin position="80"/>
        <end position="103"/>
    </location>
</feature>
<accession>A0A267FX97</accession>
<comment type="subcellular location">
    <subcellularLocation>
        <location evidence="2">Endosome membrane</location>
        <topology evidence="2">Peripheral membrane protein</topology>
    </subcellularLocation>
    <subcellularLocation>
        <location evidence="1">Late endosome membrane</location>
    </subcellularLocation>
    <subcellularLocation>
        <location evidence="3">Lysosome membrane</location>
        <topology evidence="3">Peripheral membrane protein</topology>
        <orientation evidence="3">Cytoplasmic side</orientation>
    </subcellularLocation>
</comment>
<dbReference type="OrthoDB" id="5599753at2759"/>
<keyword evidence="9" id="KW-1133">Transmembrane helix</keyword>
<comment type="similarity">
    <text evidence="4">Belongs to the CDIP1/LITAF family.</text>
</comment>
<evidence type="ECO:0000256" key="6">
    <source>
        <dbReference type="ARBA" id="ARBA00022833"/>
    </source>
</evidence>
<keyword evidence="6" id="KW-0862">Zinc</keyword>
<evidence type="ECO:0000256" key="1">
    <source>
        <dbReference type="ARBA" id="ARBA00004414"/>
    </source>
</evidence>
<dbReference type="STRING" id="282301.A0A267FX97"/>
<dbReference type="GO" id="GO:0008270">
    <property type="term" value="F:zinc ion binding"/>
    <property type="evidence" value="ECO:0007669"/>
    <property type="project" value="TreeGrafter"/>
</dbReference>
<keyword evidence="9" id="KW-0812">Transmembrane</keyword>
<evidence type="ECO:0000256" key="2">
    <source>
        <dbReference type="ARBA" id="ARBA00004481"/>
    </source>
</evidence>
<gene>
    <name evidence="11" type="ORF">BOX15_Mlig010914g1</name>
</gene>
<comment type="caution">
    <text evidence="11">The sequence shown here is derived from an EMBL/GenBank/DDBJ whole genome shotgun (WGS) entry which is preliminary data.</text>
</comment>
<dbReference type="PANTHER" id="PTHR23292">
    <property type="entry name" value="LIPOPOLYSACCHARIDE-INDUCED TUMOR NECROSIS FACTOR-ALPHA FACTOR"/>
    <property type="match status" value="1"/>
</dbReference>
<evidence type="ECO:0000259" key="10">
    <source>
        <dbReference type="PROSITE" id="PS51837"/>
    </source>
</evidence>
<evidence type="ECO:0000256" key="3">
    <source>
        <dbReference type="ARBA" id="ARBA00004630"/>
    </source>
</evidence>
<dbReference type="PANTHER" id="PTHR23292:SF6">
    <property type="entry name" value="FI16602P1-RELATED"/>
    <property type="match status" value="1"/>
</dbReference>
<dbReference type="GO" id="GO:0031902">
    <property type="term" value="C:late endosome membrane"/>
    <property type="evidence" value="ECO:0007669"/>
    <property type="project" value="UniProtKB-SubCell"/>
</dbReference>
<organism evidence="11 12">
    <name type="scientific">Macrostomum lignano</name>
    <dbReference type="NCBI Taxonomy" id="282301"/>
    <lineage>
        <taxon>Eukaryota</taxon>
        <taxon>Metazoa</taxon>
        <taxon>Spiralia</taxon>
        <taxon>Lophotrochozoa</taxon>
        <taxon>Platyhelminthes</taxon>
        <taxon>Rhabditophora</taxon>
        <taxon>Macrostomorpha</taxon>
        <taxon>Macrostomida</taxon>
        <taxon>Macrostomidae</taxon>
        <taxon>Macrostomum</taxon>
    </lineage>
</organism>
<feature type="compositionally biased region" description="Low complexity" evidence="8">
    <location>
        <begin position="1"/>
        <end position="11"/>
    </location>
</feature>
<dbReference type="AlphaFoldDB" id="A0A267FX97"/>
<dbReference type="InterPro" id="IPR037519">
    <property type="entry name" value="LITAF_fam"/>
</dbReference>
<reference evidence="11 12" key="1">
    <citation type="submission" date="2017-06" db="EMBL/GenBank/DDBJ databases">
        <title>A platform for efficient transgenesis in Macrostomum lignano, a flatworm model organism for stem cell research.</title>
        <authorList>
            <person name="Berezikov E."/>
        </authorList>
    </citation>
    <scope>NUCLEOTIDE SEQUENCE [LARGE SCALE GENOMIC DNA]</scope>
    <source>
        <strain evidence="11">DV1</strain>
        <tissue evidence="11">Whole organism</tissue>
    </source>
</reference>
<evidence type="ECO:0000313" key="12">
    <source>
        <dbReference type="Proteomes" id="UP000215902"/>
    </source>
</evidence>
<dbReference type="Pfam" id="PF10601">
    <property type="entry name" value="zf-LITAF-like"/>
    <property type="match status" value="1"/>
</dbReference>
<feature type="region of interest" description="Disordered" evidence="8">
    <location>
        <begin position="1"/>
        <end position="42"/>
    </location>
</feature>
<evidence type="ECO:0000256" key="5">
    <source>
        <dbReference type="ARBA" id="ARBA00022723"/>
    </source>
</evidence>
<dbReference type="Proteomes" id="UP000215902">
    <property type="component" value="Unassembled WGS sequence"/>
</dbReference>
<dbReference type="GO" id="GO:0005765">
    <property type="term" value="C:lysosomal membrane"/>
    <property type="evidence" value="ECO:0007669"/>
    <property type="project" value="UniProtKB-SubCell"/>
</dbReference>
<sequence>MSQPGEPVVQQQPPPAYPMPPSQQGGYHPPPPQGYPPGPGGYPGVVTVPPPVVFRELPVTMTCPHCHANISTQVTMDTGLLPWLICGGLCIFGCWLGCCLIPFCIDGVKDAIHTCPQCRKVVGHYKRI</sequence>
<feature type="compositionally biased region" description="Pro residues" evidence="8">
    <location>
        <begin position="12"/>
        <end position="21"/>
    </location>
</feature>
<evidence type="ECO:0000256" key="7">
    <source>
        <dbReference type="ARBA" id="ARBA00023136"/>
    </source>
</evidence>
<evidence type="ECO:0000256" key="8">
    <source>
        <dbReference type="SAM" id="MobiDB-lite"/>
    </source>
</evidence>
<dbReference type="SMART" id="SM00714">
    <property type="entry name" value="LITAF"/>
    <property type="match status" value="1"/>
</dbReference>
<keyword evidence="5" id="KW-0479">Metal-binding</keyword>